<dbReference type="PANTHER" id="PTHR44688:SF16">
    <property type="entry name" value="DNA-BINDING TRANSCRIPTIONAL ACTIVATOR DEVR_DOSR"/>
    <property type="match status" value="1"/>
</dbReference>
<dbReference type="Proteomes" id="UP001500791">
    <property type="component" value="Unassembled WGS sequence"/>
</dbReference>
<dbReference type="InterPro" id="IPR000014">
    <property type="entry name" value="PAS"/>
</dbReference>
<gene>
    <name evidence="6" type="ORF">GCM10009093_01990</name>
</gene>
<evidence type="ECO:0000313" key="7">
    <source>
        <dbReference type="Proteomes" id="UP001500791"/>
    </source>
</evidence>
<evidence type="ECO:0000256" key="1">
    <source>
        <dbReference type="ARBA" id="ARBA00023015"/>
    </source>
</evidence>
<organism evidence="6 7">
    <name type="scientific">Brevundimonas terrae</name>
    <dbReference type="NCBI Taxonomy" id="363631"/>
    <lineage>
        <taxon>Bacteria</taxon>
        <taxon>Pseudomonadati</taxon>
        <taxon>Pseudomonadota</taxon>
        <taxon>Alphaproteobacteria</taxon>
        <taxon>Caulobacterales</taxon>
        <taxon>Caulobacteraceae</taxon>
        <taxon>Brevundimonas</taxon>
    </lineage>
</organism>
<evidence type="ECO:0000256" key="3">
    <source>
        <dbReference type="ARBA" id="ARBA00023163"/>
    </source>
</evidence>
<dbReference type="InterPro" id="IPR016032">
    <property type="entry name" value="Sig_transdc_resp-reg_C-effctor"/>
</dbReference>
<keyword evidence="3" id="KW-0804">Transcription</keyword>
<sequence length="633" mass="70371">MSDKALPSARKGPPKTERLPVASVRPDLLHQRQGLRELASELSRHIRPEDYTDAYPEAGQLQAVLRFLLPSPLPMALMWGEDERLYFNAAFAALPGMGHVSFGAILSKASPLRDWWRKSAQGACEIALSDQKDADRADADKTDAGPPQSYWSVHCWTFSDDAHPVNVLTLLPQTRRVLAEQALRASEETLATLMDQTPRLLWRCTPDGVSVWANKRARDYQGLAPDQTGCWADVLDTHDNLRLERAFAEHQQDRQGFALHVPLKGGDARARVHRLRFSPIFDAEGRIGAWAGSGLEIDDWHSGWEAMRPPFDLVPGRHDVIWTMGVGERTIRPLDPQTRQDWGPVLEGQPLSWHEWCAAILPEERELALAIPERVRAGEMVQVTLGLAVPSETYQAVALYVFPVDPGAQDGGRIGGMFRPVRHRVEQRAYWVRIGGPDLHGFEEQRAALLLDQVRLLQFDEPATFVAVSRDLQPGAVIFQAPNEPQRLFEILEELNLSAREVPWLVTGTQAYPLEAIVRLMRMGAGDVLSASTGPRIVTEAIRTVVSKVRHKAPPVPEMVVDNGVQDRLSELSERERQVLDGLLAGGTNKTIALQLKLSPRTVEAHRARLMDRLSAKSLADLLRVASEAGPAA</sequence>
<feature type="domain" description="HTH luxR-type" evidence="5">
    <location>
        <begin position="565"/>
        <end position="630"/>
    </location>
</feature>
<dbReference type="Gene3D" id="1.10.10.10">
    <property type="entry name" value="Winged helix-like DNA-binding domain superfamily/Winged helix DNA-binding domain"/>
    <property type="match status" value="1"/>
</dbReference>
<dbReference type="SMART" id="SM00421">
    <property type="entry name" value="HTH_LUXR"/>
    <property type="match status" value="1"/>
</dbReference>
<dbReference type="PROSITE" id="PS00622">
    <property type="entry name" value="HTH_LUXR_1"/>
    <property type="match status" value="1"/>
</dbReference>
<dbReference type="InterPro" id="IPR000792">
    <property type="entry name" value="Tscrpt_reg_LuxR_C"/>
</dbReference>
<dbReference type="PRINTS" id="PR00038">
    <property type="entry name" value="HTHLUXR"/>
</dbReference>
<evidence type="ECO:0000313" key="6">
    <source>
        <dbReference type="EMBL" id="GAA0378517.1"/>
    </source>
</evidence>
<dbReference type="InterPro" id="IPR036388">
    <property type="entry name" value="WH-like_DNA-bd_sf"/>
</dbReference>
<keyword evidence="7" id="KW-1185">Reference proteome</keyword>
<dbReference type="Pfam" id="PF08448">
    <property type="entry name" value="PAS_4"/>
    <property type="match status" value="1"/>
</dbReference>
<keyword evidence="1" id="KW-0805">Transcription regulation</keyword>
<dbReference type="RefSeq" id="WP_167178450.1">
    <property type="nucleotide sequence ID" value="NZ_BAAAEJ010000002.1"/>
</dbReference>
<proteinExistence type="predicted"/>
<evidence type="ECO:0000259" key="5">
    <source>
        <dbReference type="PROSITE" id="PS50043"/>
    </source>
</evidence>
<keyword evidence="2" id="KW-0238">DNA-binding</keyword>
<dbReference type="Gene3D" id="3.30.450.20">
    <property type="entry name" value="PAS domain"/>
    <property type="match status" value="1"/>
</dbReference>
<comment type="caution">
    <text evidence="6">The sequence shown here is derived from an EMBL/GenBank/DDBJ whole genome shotgun (WGS) entry which is preliminary data.</text>
</comment>
<dbReference type="InterPro" id="IPR013656">
    <property type="entry name" value="PAS_4"/>
</dbReference>
<dbReference type="CDD" id="cd06170">
    <property type="entry name" value="LuxR_C_like"/>
    <property type="match status" value="1"/>
</dbReference>
<dbReference type="PROSITE" id="PS50043">
    <property type="entry name" value="HTH_LUXR_2"/>
    <property type="match status" value="1"/>
</dbReference>
<dbReference type="SUPFAM" id="SSF55785">
    <property type="entry name" value="PYP-like sensor domain (PAS domain)"/>
    <property type="match status" value="1"/>
</dbReference>
<evidence type="ECO:0000256" key="4">
    <source>
        <dbReference type="SAM" id="MobiDB-lite"/>
    </source>
</evidence>
<dbReference type="SUPFAM" id="SSF46894">
    <property type="entry name" value="C-terminal effector domain of the bipartite response regulators"/>
    <property type="match status" value="1"/>
</dbReference>
<name>A0ABN0XZY9_9CAUL</name>
<dbReference type="CDD" id="cd00130">
    <property type="entry name" value="PAS"/>
    <property type="match status" value="1"/>
</dbReference>
<evidence type="ECO:0000256" key="2">
    <source>
        <dbReference type="ARBA" id="ARBA00023125"/>
    </source>
</evidence>
<feature type="region of interest" description="Disordered" evidence="4">
    <location>
        <begin position="1"/>
        <end position="23"/>
    </location>
</feature>
<dbReference type="InterPro" id="IPR035965">
    <property type="entry name" value="PAS-like_dom_sf"/>
</dbReference>
<reference evidence="6 7" key="1">
    <citation type="journal article" date="2019" name="Int. J. Syst. Evol. Microbiol.">
        <title>The Global Catalogue of Microorganisms (GCM) 10K type strain sequencing project: providing services to taxonomists for standard genome sequencing and annotation.</title>
        <authorList>
            <consortium name="The Broad Institute Genomics Platform"/>
            <consortium name="The Broad Institute Genome Sequencing Center for Infectious Disease"/>
            <person name="Wu L."/>
            <person name="Ma J."/>
        </authorList>
    </citation>
    <scope>NUCLEOTIDE SEQUENCE [LARGE SCALE GENOMIC DNA]</scope>
    <source>
        <strain evidence="6 7">JCM 13476</strain>
    </source>
</reference>
<accession>A0ABN0XZY9</accession>
<dbReference type="Pfam" id="PF00196">
    <property type="entry name" value="GerE"/>
    <property type="match status" value="1"/>
</dbReference>
<dbReference type="PANTHER" id="PTHR44688">
    <property type="entry name" value="DNA-BINDING TRANSCRIPTIONAL ACTIVATOR DEVR_DOSR"/>
    <property type="match status" value="1"/>
</dbReference>
<dbReference type="EMBL" id="BAAAEJ010000002">
    <property type="protein sequence ID" value="GAA0378517.1"/>
    <property type="molecule type" value="Genomic_DNA"/>
</dbReference>
<protein>
    <recommendedName>
        <fullName evidence="5">HTH luxR-type domain-containing protein</fullName>
    </recommendedName>
</protein>